<protein>
    <submittedName>
        <fullName evidence="1">Uncharacterized protein</fullName>
    </submittedName>
</protein>
<dbReference type="EMBL" id="HACA01008721">
    <property type="protein sequence ID" value="CDW26082.1"/>
    <property type="molecule type" value="Transcribed_RNA"/>
</dbReference>
<proteinExistence type="predicted"/>
<sequence length="58" mass="6858">MKKFNHHKRCYSVSSVCMVGKGIAHTVHHVGLTNLLVYRRFYVNYFILQTGFPRFIEL</sequence>
<organism evidence="1">
    <name type="scientific">Lepeophtheirus salmonis</name>
    <name type="common">Salmon louse</name>
    <name type="synonym">Caligus salmonis</name>
    <dbReference type="NCBI Taxonomy" id="72036"/>
    <lineage>
        <taxon>Eukaryota</taxon>
        <taxon>Metazoa</taxon>
        <taxon>Ecdysozoa</taxon>
        <taxon>Arthropoda</taxon>
        <taxon>Crustacea</taxon>
        <taxon>Multicrustacea</taxon>
        <taxon>Hexanauplia</taxon>
        <taxon>Copepoda</taxon>
        <taxon>Siphonostomatoida</taxon>
        <taxon>Caligidae</taxon>
        <taxon>Lepeophtheirus</taxon>
    </lineage>
</organism>
<reference evidence="1" key="1">
    <citation type="submission" date="2014-05" db="EMBL/GenBank/DDBJ databases">
        <authorList>
            <person name="Chronopoulou M."/>
        </authorList>
    </citation>
    <scope>NUCLEOTIDE SEQUENCE</scope>
    <source>
        <tissue evidence="1">Whole organism</tissue>
    </source>
</reference>
<evidence type="ECO:0000313" key="1">
    <source>
        <dbReference type="EMBL" id="CDW26082.1"/>
    </source>
</evidence>
<dbReference type="AlphaFoldDB" id="A0A0K2TKA5"/>
<name>A0A0K2TKA5_LEPSM</name>
<accession>A0A0K2TKA5</accession>